<dbReference type="Pfam" id="PF00069">
    <property type="entry name" value="Pkinase"/>
    <property type="match status" value="1"/>
</dbReference>
<dbReference type="SMART" id="SM00220">
    <property type="entry name" value="S_TKc"/>
    <property type="match status" value="1"/>
</dbReference>
<dbReference type="OrthoDB" id="248923at2759"/>
<dbReference type="PANTHER" id="PTHR44899">
    <property type="entry name" value="CAMK FAMILY PROTEIN KINASE"/>
    <property type="match status" value="1"/>
</dbReference>
<protein>
    <recommendedName>
        <fullName evidence="1">non-specific serine/threonine protein kinase</fullName>
        <ecNumber evidence="1">2.7.11.1</ecNumber>
    </recommendedName>
</protein>
<dbReference type="EMBL" id="CAMXCT010006652">
    <property type="protein sequence ID" value="CAI4017704.1"/>
    <property type="molecule type" value="Genomic_DNA"/>
</dbReference>
<dbReference type="Gene3D" id="1.10.510.10">
    <property type="entry name" value="Transferase(Phosphotransferase) domain 1"/>
    <property type="match status" value="1"/>
</dbReference>
<dbReference type="EMBL" id="CAMXCT030006652">
    <property type="protein sequence ID" value="CAL4805016.1"/>
    <property type="molecule type" value="Genomic_DNA"/>
</dbReference>
<comment type="caution">
    <text evidence="13">The sequence shown here is derived from an EMBL/GenBank/DDBJ whole genome shotgun (WGS) entry which is preliminary data.</text>
</comment>
<keyword evidence="2 10" id="KW-0723">Serine/threonine-protein kinase</keyword>
<evidence type="ECO:0000256" key="10">
    <source>
        <dbReference type="RuleBase" id="RU000304"/>
    </source>
</evidence>
<dbReference type="Proteomes" id="UP001152797">
    <property type="component" value="Unassembled WGS sequence"/>
</dbReference>
<evidence type="ECO:0000313" key="16">
    <source>
        <dbReference type="Proteomes" id="UP001152797"/>
    </source>
</evidence>
<feature type="region of interest" description="Disordered" evidence="11">
    <location>
        <begin position="297"/>
        <end position="361"/>
    </location>
</feature>
<feature type="compositionally biased region" description="Polar residues" evidence="11">
    <location>
        <begin position="305"/>
        <end position="328"/>
    </location>
</feature>
<keyword evidence="6 9" id="KW-0067">ATP-binding</keyword>
<dbReference type="InterPro" id="IPR017441">
    <property type="entry name" value="Protein_kinase_ATP_BS"/>
</dbReference>
<evidence type="ECO:0000256" key="11">
    <source>
        <dbReference type="SAM" id="MobiDB-lite"/>
    </source>
</evidence>
<evidence type="ECO:0000256" key="7">
    <source>
        <dbReference type="ARBA" id="ARBA00047899"/>
    </source>
</evidence>
<dbReference type="Gene3D" id="3.30.200.20">
    <property type="entry name" value="Phosphorylase Kinase, domain 1"/>
    <property type="match status" value="1"/>
</dbReference>
<evidence type="ECO:0000313" key="14">
    <source>
        <dbReference type="EMBL" id="CAL1171079.1"/>
    </source>
</evidence>
<dbReference type="SUPFAM" id="SSF56112">
    <property type="entry name" value="Protein kinase-like (PK-like)"/>
    <property type="match status" value="1"/>
</dbReference>
<feature type="domain" description="Protein kinase" evidence="12">
    <location>
        <begin position="7"/>
        <end position="269"/>
    </location>
</feature>
<dbReference type="PROSITE" id="PS00107">
    <property type="entry name" value="PROTEIN_KINASE_ATP"/>
    <property type="match status" value="1"/>
</dbReference>
<dbReference type="InterPro" id="IPR000719">
    <property type="entry name" value="Prot_kinase_dom"/>
</dbReference>
<dbReference type="EMBL" id="CAMXCT020006652">
    <property type="protein sequence ID" value="CAL1171079.1"/>
    <property type="molecule type" value="Genomic_DNA"/>
</dbReference>
<comment type="catalytic activity">
    <reaction evidence="8">
        <text>L-seryl-[protein] + ATP = O-phospho-L-seryl-[protein] + ADP + H(+)</text>
        <dbReference type="Rhea" id="RHEA:17989"/>
        <dbReference type="Rhea" id="RHEA-COMP:9863"/>
        <dbReference type="Rhea" id="RHEA-COMP:11604"/>
        <dbReference type="ChEBI" id="CHEBI:15378"/>
        <dbReference type="ChEBI" id="CHEBI:29999"/>
        <dbReference type="ChEBI" id="CHEBI:30616"/>
        <dbReference type="ChEBI" id="CHEBI:83421"/>
        <dbReference type="ChEBI" id="CHEBI:456216"/>
        <dbReference type="EC" id="2.7.11.1"/>
    </reaction>
</comment>
<dbReference type="PROSITE" id="PS50011">
    <property type="entry name" value="PROTEIN_KINASE_DOM"/>
    <property type="match status" value="1"/>
</dbReference>
<accession>A0A9P1GMS5</accession>
<evidence type="ECO:0000256" key="6">
    <source>
        <dbReference type="ARBA" id="ARBA00022840"/>
    </source>
</evidence>
<keyword evidence="5 15" id="KW-0418">Kinase</keyword>
<evidence type="ECO:0000256" key="9">
    <source>
        <dbReference type="PROSITE-ProRule" id="PRU10141"/>
    </source>
</evidence>
<sequence>MTCQNDFEFGPQLGRGSFGVVFQVRRKEDGVTCVCKQIALNEMNRKARLEAHREVELLRKVSSGCSFIVQYLGSFLEGDSLHIIMEFCERGDLSQHLRSCHRGLEERTVWRYLLQIGSGLLWRHQNRILHRDIKTLNVFLKTNDDVRLGDLGVARVLSNTNFASTFVGTPYYLSPEICEEKPYNELSDVWAFGCVVYEMCTLRHPFEAKNQAALLIKILRGQFAPIDTKYSEDLRELIDGCMQREPIAQLSRSGHWCQVGKENQTHRAFGKTHLEELGRSDGDSLAGSEVFRAQKREEGHGGYGSSHTSDPQTSATAHTSSIGPSSQCAARGVKDNIGGRDPGDATLSHEGSLSKGRDAQR</sequence>
<keyword evidence="16" id="KW-1185">Reference proteome</keyword>
<evidence type="ECO:0000256" key="2">
    <source>
        <dbReference type="ARBA" id="ARBA00022527"/>
    </source>
</evidence>
<dbReference type="EC" id="2.7.11.1" evidence="1"/>
<gene>
    <name evidence="13" type="ORF">C1SCF055_LOCUS42328</name>
</gene>
<dbReference type="CDD" id="cd08215">
    <property type="entry name" value="STKc_Nek"/>
    <property type="match status" value="1"/>
</dbReference>
<organism evidence="13">
    <name type="scientific">Cladocopium goreaui</name>
    <dbReference type="NCBI Taxonomy" id="2562237"/>
    <lineage>
        <taxon>Eukaryota</taxon>
        <taxon>Sar</taxon>
        <taxon>Alveolata</taxon>
        <taxon>Dinophyceae</taxon>
        <taxon>Suessiales</taxon>
        <taxon>Symbiodiniaceae</taxon>
        <taxon>Cladocopium</taxon>
    </lineage>
</organism>
<dbReference type="InterPro" id="IPR011009">
    <property type="entry name" value="Kinase-like_dom_sf"/>
</dbReference>
<dbReference type="InterPro" id="IPR008271">
    <property type="entry name" value="Ser/Thr_kinase_AS"/>
</dbReference>
<dbReference type="InterPro" id="IPR051131">
    <property type="entry name" value="NEK_Ser/Thr_kinase_NIMA"/>
</dbReference>
<reference evidence="14" key="2">
    <citation type="submission" date="2024-04" db="EMBL/GenBank/DDBJ databases">
        <authorList>
            <person name="Chen Y."/>
            <person name="Shah S."/>
            <person name="Dougan E. K."/>
            <person name="Thang M."/>
            <person name="Chan C."/>
        </authorList>
    </citation>
    <scope>NUCLEOTIDE SEQUENCE [LARGE SCALE GENOMIC DNA]</scope>
</reference>
<dbReference type="GO" id="GO:0004674">
    <property type="term" value="F:protein serine/threonine kinase activity"/>
    <property type="evidence" value="ECO:0007669"/>
    <property type="project" value="UniProtKB-KW"/>
</dbReference>
<evidence type="ECO:0000256" key="8">
    <source>
        <dbReference type="ARBA" id="ARBA00048679"/>
    </source>
</evidence>
<name>A0A9P1GMS5_9DINO</name>
<evidence type="ECO:0000256" key="5">
    <source>
        <dbReference type="ARBA" id="ARBA00022777"/>
    </source>
</evidence>
<proteinExistence type="inferred from homology"/>
<comment type="similarity">
    <text evidence="10">Belongs to the protein kinase superfamily.</text>
</comment>
<evidence type="ECO:0000313" key="15">
    <source>
        <dbReference type="EMBL" id="CAL4805016.1"/>
    </source>
</evidence>
<dbReference type="AlphaFoldDB" id="A0A9P1GMS5"/>
<feature type="compositionally biased region" description="Basic and acidic residues" evidence="11">
    <location>
        <begin position="332"/>
        <end position="343"/>
    </location>
</feature>
<evidence type="ECO:0000256" key="1">
    <source>
        <dbReference type="ARBA" id="ARBA00012513"/>
    </source>
</evidence>
<dbReference type="GO" id="GO:0005524">
    <property type="term" value="F:ATP binding"/>
    <property type="evidence" value="ECO:0007669"/>
    <property type="project" value="UniProtKB-UniRule"/>
</dbReference>
<keyword evidence="4 9" id="KW-0547">Nucleotide-binding</keyword>
<dbReference type="PROSITE" id="PS00108">
    <property type="entry name" value="PROTEIN_KINASE_ST"/>
    <property type="match status" value="1"/>
</dbReference>
<evidence type="ECO:0000313" key="13">
    <source>
        <dbReference type="EMBL" id="CAI4017704.1"/>
    </source>
</evidence>
<feature type="binding site" evidence="9">
    <location>
        <position position="36"/>
    </location>
    <ligand>
        <name>ATP</name>
        <dbReference type="ChEBI" id="CHEBI:30616"/>
    </ligand>
</feature>
<reference evidence="13" key="1">
    <citation type="submission" date="2022-10" db="EMBL/GenBank/DDBJ databases">
        <authorList>
            <person name="Chen Y."/>
            <person name="Dougan E. K."/>
            <person name="Chan C."/>
            <person name="Rhodes N."/>
            <person name="Thang M."/>
        </authorList>
    </citation>
    <scope>NUCLEOTIDE SEQUENCE</scope>
</reference>
<evidence type="ECO:0000256" key="4">
    <source>
        <dbReference type="ARBA" id="ARBA00022741"/>
    </source>
</evidence>
<comment type="catalytic activity">
    <reaction evidence="7">
        <text>L-threonyl-[protein] + ATP = O-phospho-L-threonyl-[protein] + ADP + H(+)</text>
        <dbReference type="Rhea" id="RHEA:46608"/>
        <dbReference type="Rhea" id="RHEA-COMP:11060"/>
        <dbReference type="Rhea" id="RHEA-COMP:11605"/>
        <dbReference type="ChEBI" id="CHEBI:15378"/>
        <dbReference type="ChEBI" id="CHEBI:30013"/>
        <dbReference type="ChEBI" id="CHEBI:30616"/>
        <dbReference type="ChEBI" id="CHEBI:61977"/>
        <dbReference type="ChEBI" id="CHEBI:456216"/>
        <dbReference type="EC" id="2.7.11.1"/>
    </reaction>
</comment>
<evidence type="ECO:0000259" key="12">
    <source>
        <dbReference type="PROSITE" id="PS50011"/>
    </source>
</evidence>
<evidence type="ECO:0000256" key="3">
    <source>
        <dbReference type="ARBA" id="ARBA00022679"/>
    </source>
</evidence>
<keyword evidence="3" id="KW-0808">Transferase</keyword>